<gene>
    <name evidence="2" type="ORF">ACAOBT_LOCUS16154</name>
</gene>
<accession>A0A9P0KXM7</accession>
<sequence length="61" mass="6819">MDERPGPSKILSDDPNFADPVMEWLDECDSDTHNESETKSKHDSDSEQSTGNTEASNSYKL</sequence>
<proteinExistence type="predicted"/>
<feature type="compositionally biased region" description="Polar residues" evidence="1">
    <location>
        <begin position="47"/>
        <end position="61"/>
    </location>
</feature>
<evidence type="ECO:0000313" key="3">
    <source>
        <dbReference type="Proteomes" id="UP001152888"/>
    </source>
</evidence>
<protein>
    <submittedName>
        <fullName evidence="2">Uncharacterized protein</fullName>
    </submittedName>
</protein>
<organism evidence="2 3">
    <name type="scientific">Acanthoscelides obtectus</name>
    <name type="common">Bean weevil</name>
    <name type="synonym">Bruchus obtectus</name>
    <dbReference type="NCBI Taxonomy" id="200917"/>
    <lineage>
        <taxon>Eukaryota</taxon>
        <taxon>Metazoa</taxon>
        <taxon>Ecdysozoa</taxon>
        <taxon>Arthropoda</taxon>
        <taxon>Hexapoda</taxon>
        <taxon>Insecta</taxon>
        <taxon>Pterygota</taxon>
        <taxon>Neoptera</taxon>
        <taxon>Endopterygota</taxon>
        <taxon>Coleoptera</taxon>
        <taxon>Polyphaga</taxon>
        <taxon>Cucujiformia</taxon>
        <taxon>Chrysomeloidea</taxon>
        <taxon>Chrysomelidae</taxon>
        <taxon>Bruchinae</taxon>
        <taxon>Bruchini</taxon>
        <taxon>Acanthoscelides</taxon>
    </lineage>
</organism>
<reference evidence="2" key="1">
    <citation type="submission" date="2022-03" db="EMBL/GenBank/DDBJ databases">
        <authorList>
            <person name="Sayadi A."/>
        </authorList>
    </citation>
    <scope>NUCLEOTIDE SEQUENCE</scope>
</reference>
<keyword evidence="3" id="KW-1185">Reference proteome</keyword>
<dbReference type="Proteomes" id="UP001152888">
    <property type="component" value="Unassembled WGS sequence"/>
</dbReference>
<dbReference type="AlphaFoldDB" id="A0A9P0KXM7"/>
<feature type="region of interest" description="Disordered" evidence="1">
    <location>
        <begin position="27"/>
        <end position="61"/>
    </location>
</feature>
<evidence type="ECO:0000313" key="2">
    <source>
        <dbReference type="EMBL" id="CAH1984530.1"/>
    </source>
</evidence>
<dbReference type="EMBL" id="CAKOFQ010006958">
    <property type="protein sequence ID" value="CAH1984530.1"/>
    <property type="molecule type" value="Genomic_DNA"/>
</dbReference>
<comment type="caution">
    <text evidence="2">The sequence shown here is derived from an EMBL/GenBank/DDBJ whole genome shotgun (WGS) entry which is preliminary data.</text>
</comment>
<name>A0A9P0KXM7_ACAOB</name>
<feature type="compositionally biased region" description="Basic and acidic residues" evidence="1">
    <location>
        <begin position="30"/>
        <end position="45"/>
    </location>
</feature>
<evidence type="ECO:0000256" key="1">
    <source>
        <dbReference type="SAM" id="MobiDB-lite"/>
    </source>
</evidence>